<feature type="transmembrane region" description="Helical" evidence="2">
    <location>
        <begin position="41"/>
        <end position="61"/>
    </location>
</feature>
<keyword evidence="2" id="KW-0472">Membrane</keyword>
<keyword evidence="2" id="KW-1133">Transmembrane helix</keyword>
<dbReference type="EMBL" id="AOHP01000004">
    <property type="protein sequence ID" value="EMF31111.1"/>
    <property type="molecule type" value="Genomic_DNA"/>
</dbReference>
<name>M3EDF4_STREZ</name>
<organism evidence="3 4">
    <name type="scientific">Streptomyces gancidicus BKS 13-15</name>
    <dbReference type="NCBI Taxonomy" id="1284664"/>
    <lineage>
        <taxon>Bacteria</taxon>
        <taxon>Bacillati</taxon>
        <taxon>Actinomycetota</taxon>
        <taxon>Actinomycetes</taxon>
        <taxon>Kitasatosporales</taxon>
        <taxon>Streptomycetaceae</taxon>
        <taxon>Streptomyces</taxon>
        <taxon>Streptomyces pseudogriseolus group</taxon>
    </lineage>
</organism>
<feature type="region of interest" description="Disordered" evidence="1">
    <location>
        <begin position="139"/>
        <end position="162"/>
    </location>
</feature>
<accession>M3EDF4</accession>
<feature type="transmembrane region" description="Helical" evidence="2">
    <location>
        <begin position="73"/>
        <end position="91"/>
    </location>
</feature>
<reference evidence="3 4" key="1">
    <citation type="journal article" date="2013" name="Genome Announc.">
        <title>Draft Genome Sequence of Streptomyces gancidicus Strain BKS 13-15.</title>
        <authorList>
            <person name="Kumar S."/>
            <person name="Kaur N."/>
            <person name="Singh N.K."/>
            <person name="Raghava G.P."/>
            <person name="Mayilraj S."/>
        </authorList>
    </citation>
    <scope>NUCLEOTIDE SEQUENCE [LARGE SCALE GENOMIC DNA]</scope>
    <source>
        <strain evidence="3 4">BKS 13-15</strain>
    </source>
</reference>
<feature type="region of interest" description="Disordered" evidence="1">
    <location>
        <begin position="1"/>
        <end position="33"/>
    </location>
</feature>
<feature type="compositionally biased region" description="Basic and acidic residues" evidence="1">
    <location>
        <begin position="1"/>
        <end position="14"/>
    </location>
</feature>
<dbReference type="Proteomes" id="UP000011732">
    <property type="component" value="Unassembled WGS sequence"/>
</dbReference>
<evidence type="ECO:0000313" key="3">
    <source>
        <dbReference type="EMBL" id="EMF31111.1"/>
    </source>
</evidence>
<gene>
    <name evidence="3" type="ORF">H114_00742</name>
</gene>
<evidence type="ECO:0000256" key="1">
    <source>
        <dbReference type="SAM" id="MobiDB-lite"/>
    </source>
</evidence>
<dbReference type="AlphaFoldDB" id="M3EDF4"/>
<feature type="compositionally biased region" description="Polar residues" evidence="1">
    <location>
        <begin position="20"/>
        <end position="29"/>
    </location>
</feature>
<evidence type="ECO:0000256" key="2">
    <source>
        <dbReference type="SAM" id="Phobius"/>
    </source>
</evidence>
<protein>
    <submittedName>
        <fullName evidence="3">Uncharacterized protein</fullName>
    </submittedName>
</protein>
<evidence type="ECO:0000313" key="4">
    <source>
        <dbReference type="Proteomes" id="UP000011732"/>
    </source>
</evidence>
<keyword evidence="4" id="KW-1185">Reference proteome</keyword>
<dbReference type="PATRIC" id="fig|1284664.3.peg.155"/>
<keyword evidence="2" id="KW-0812">Transmembrane</keyword>
<proteinExistence type="predicted"/>
<sequence>MTGAPHDDEFRQHPPGEALSPSSSPTYPQNEKAHVNSHHRYALGLAAGSTLCAVGALTLAARSLTTSAPGGDLVPVAGCAYTSLVLAWGAFREAAAGRRADADAVWHRHVKLGETPPPFVPCCVLFDESGTVHGPGCTRRRRPAAPADDEHAVCGPTAGEGR</sequence>
<comment type="caution">
    <text evidence="3">The sequence shown here is derived from an EMBL/GenBank/DDBJ whole genome shotgun (WGS) entry which is preliminary data.</text>
</comment>